<name>A0A933GL11_UNCTE</name>
<evidence type="ECO:0000313" key="2">
    <source>
        <dbReference type="EMBL" id="MBI4595818.1"/>
    </source>
</evidence>
<evidence type="ECO:0000259" key="1">
    <source>
        <dbReference type="Pfam" id="PF09339"/>
    </source>
</evidence>
<dbReference type="Proteomes" id="UP000772181">
    <property type="component" value="Unassembled WGS sequence"/>
</dbReference>
<comment type="caution">
    <text evidence="2">The sequence shown here is derived from an EMBL/GenBank/DDBJ whole genome shotgun (WGS) entry which is preliminary data.</text>
</comment>
<accession>A0A933GL11</accession>
<dbReference type="InterPro" id="IPR001387">
    <property type="entry name" value="Cro/C1-type_HTH"/>
</dbReference>
<dbReference type="CDD" id="cd00093">
    <property type="entry name" value="HTH_XRE"/>
    <property type="match status" value="1"/>
</dbReference>
<gene>
    <name evidence="2" type="ORF">HY730_05490</name>
</gene>
<dbReference type="GO" id="GO:0003677">
    <property type="term" value="F:DNA binding"/>
    <property type="evidence" value="ECO:0007669"/>
    <property type="project" value="InterPro"/>
</dbReference>
<feature type="domain" description="HTH iclR-type" evidence="1">
    <location>
        <begin position="13"/>
        <end position="38"/>
    </location>
</feature>
<dbReference type="Pfam" id="PF09339">
    <property type="entry name" value="HTH_IclR"/>
    <property type="match status" value="1"/>
</dbReference>
<evidence type="ECO:0000313" key="3">
    <source>
        <dbReference type="Proteomes" id="UP000772181"/>
    </source>
</evidence>
<protein>
    <submittedName>
        <fullName evidence="2">Helix-turn-helix domain-containing protein</fullName>
    </submittedName>
</protein>
<dbReference type="Gene3D" id="1.10.10.60">
    <property type="entry name" value="Homeodomain-like"/>
    <property type="match status" value="1"/>
</dbReference>
<proteinExistence type="predicted"/>
<dbReference type="EMBL" id="JACQWF010000250">
    <property type="protein sequence ID" value="MBI4595818.1"/>
    <property type="molecule type" value="Genomic_DNA"/>
</dbReference>
<reference evidence="2" key="1">
    <citation type="submission" date="2020-07" db="EMBL/GenBank/DDBJ databases">
        <title>Huge and variable diversity of episymbiotic CPR bacteria and DPANN archaea in groundwater ecosystems.</title>
        <authorList>
            <person name="He C.Y."/>
            <person name="Keren R."/>
            <person name="Whittaker M."/>
            <person name="Farag I.F."/>
            <person name="Doudna J."/>
            <person name="Cate J.H.D."/>
            <person name="Banfield J.F."/>
        </authorList>
    </citation>
    <scope>NUCLEOTIDE SEQUENCE</scope>
    <source>
        <strain evidence="2">NC_groundwater_1482_Ag_S-0.65um_47_24</strain>
    </source>
</reference>
<organism evidence="2 3">
    <name type="scientific">Tectimicrobiota bacterium</name>
    <dbReference type="NCBI Taxonomy" id="2528274"/>
    <lineage>
        <taxon>Bacteria</taxon>
        <taxon>Pseudomonadati</taxon>
        <taxon>Nitrospinota/Tectimicrobiota group</taxon>
        <taxon>Candidatus Tectimicrobiota</taxon>
    </lineage>
</organism>
<dbReference type="AlphaFoldDB" id="A0A933GL11"/>
<sequence>MDDRMEEIKNLKNQGLTIREISQRTGIPKSTVHNLLASNGTDIEMVEEAEVDTKNFQLIHFPYDFRCPACGQKQNHIFLCLECGKCIPAECLEPRKKECLAGFNLSQLQPVQ</sequence>
<dbReference type="GO" id="GO:0006355">
    <property type="term" value="P:regulation of DNA-templated transcription"/>
    <property type="evidence" value="ECO:0007669"/>
    <property type="project" value="InterPro"/>
</dbReference>
<dbReference type="InterPro" id="IPR005471">
    <property type="entry name" value="Tscrpt_reg_IclR_N"/>
</dbReference>